<protein>
    <submittedName>
        <fullName evidence="5">Uncharacterized protein</fullName>
    </submittedName>
</protein>
<feature type="domain" description="DUF7507" evidence="4">
    <location>
        <begin position="1107"/>
        <end position="1223"/>
    </location>
</feature>
<evidence type="ECO:0000259" key="3">
    <source>
        <dbReference type="Pfam" id="PF01345"/>
    </source>
</evidence>
<dbReference type="Pfam" id="PF01345">
    <property type="entry name" value="DUF11"/>
    <property type="match status" value="1"/>
</dbReference>
<dbReference type="Pfam" id="PF24346">
    <property type="entry name" value="DUF7507"/>
    <property type="match status" value="4"/>
</dbReference>
<dbReference type="Proteomes" id="UP000502677">
    <property type="component" value="Chromosome"/>
</dbReference>
<feature type="domain" description="DUF7507" evidence="4">
    <location>
        <begin position="1237"/>
        <end position="1352"/>
    </location>
</feature>
<feature type="domain" description="DUF11" evidence="3">
    <location>
        <begin position="637"/>
        <end position="764"/>
    </location>
</feature>
<organism evidence="5 6">
    <name type="scientific">Leucobacter viscericola</name>
    <dbReference type="NCBI Taxonomy" id="2714935"/>
    <lineage>
        <taxon>Bacteria</taxon>
        <taxon>Bacillati</taxon>
        <taxon>Actinomycetota</taxon>
        <taxon>Actinomycetes</taxon>
        <taxon>Micrococcales</taxon>
        <taxon>Microbacteriaceae</taxon>
        <taxon>Leucobacter</taxon>
    </lineage>
</organism>
<feature type="domain" description="DUF7507" evidence="4">
    <location>
        <begin position="1364"/>
        <end position="1477"/>
    </location>
</feature>
<dbReference type="EMBL" id="CP049863">
    <property type="protein sequence ID" value="QIK63490.1"/>
    <property type="molecule type" value="Genomic_DNA"/>
</dbReference>
<dbReference type="InterPro" id="IPR001434">
    <property type="entry name" value="OmcB-like_DUF11"/>
</dbReference>
<feature type="domain" description="DUF7507" evidence="4">
    <location>
        <begin position="978"/>
        <end position="1096"/>
    </location>
</feature>
<evidence type="ECO:0000256" key="2">
    <source>
        <dbReference type="SAM" id="SignalP"/>
    </source>
</evidence>
<dbReference type="InterPro" id="IPR051172">
    <property type="entry name" value="Chlamydia_OmcB"/>
</dbReference>
<reference evidence="5 6" key="1">
    <citation type="submission" date="2020-03" db="EMBL/GenBank/DDBJ databases">
        <title>Leucobacter sp. nov., isolated from beetles.</title>
        <authorList>
            <person name="Hyun D.-W."/>
            <person name="Bae J.-W."/>
        </authorList>
    </citation>
    <scope>NUCLEOTIDE SEQUENCE [LARGE SCALE GENOMIC DNA]</scope>
    <source>
        <strain evidence="5 6">HDW9C</strain>
    </source>
</reference>
<feature type="chain" id="PRO_5026347024" evidence="2">
    <location>
        <begin position="34"/>
        <end position="1540"/>
    </location>
</feature>
<evidence type="ECO:0000313" key="6">
    <source>
        <dbReference type="Proteomes" id="UP000502677"/>
    </source>
</evidence>
<keyword evidence="1" id="KW-0812">Transmembrane</keyword>
<gene>
    <name evidence="5" type="ORF">G7068_09975</name>
</gene>
<evidence type="ECO:0000256" key="1">
    <source>
        <dbReference type="SAM" id="Phobius"/>
    </source>
</evidence>
<feature type="signal peptide" evidence="2">
    <location>
        <begin position="1"/>
        <end position="33"/>
    </location>
</feature>
<dbReference type="PANTHER" id="PTHR34819:SF3">
    <property type="entry name" value="CELL SURFACE PROTEIN"/>
    <property type="match status" value="1"/>
</dbReference>
<dbReference type="InterPro" id="IPR055354">
    <property type="entry name" value="DUF7507"/>
</dbReference>
<keyword evidence="1" id="KW-1133">Transmembrane helix</keyword>
<dbReference type="PANTHER" id="PTHR34819">
    <property type="entry name" value="LARGE CYSTEINE-RICH PERIPLASMIC PROTEIN OMCB"/>
    <property type="match status" value="1"/>
</dbReference>
<accession>A0A6G7XFV0</accession>
<dbReference type="RefSeq" id="WP_166291653.1">
    <property type="nucleotide sequence ID" value="NZ_CP049863.1"/>
</dbReference>
<evidence type="ECO:0000259" key="4">
    <source>
        <dbReference type="Pfam" id="PF24346"/>
    </source>
</evidence>
<dbReference type="KEGG" id="lvi:G7068_09975"/>
<keyword evidence="2" id="KW-0732">Signal</keyword>
<proteinExistence type="predicted"/>
<sequence length="1540" mass="157208">MSIARNKTIWRATAMGAGLAVLAGLVAPTAGQAADPELAYEIAIGSVQTGSGNFDADDGPGNDSGPGNNIVRSYDTVTYELEASVNSTTGATGTASNAAFTFTLPEGMTWNTLPGTCLTTTTPASSISADGRTAVCNIGDVALGAARSVALSATVANLPNATPLNFAPDALSFATDNVTTPAVTVTPGSLVSSGAPNVNMTKLVPYVAKNQLGPDGVTRGWLLQYGVTFSIPDIQGKGRKGYLTPTGPLTFTDDFSQISPNAQFVRVESGDVTNHGELPLFSRANLNLPNAINDGGVWTATPDQANKRVTVTVTGADLTASHIPTTSRAGQPITDKGYLTFGKVIIFVPLTDVPVDDATGEGSIPISNLVTDFAPTGPHFDGSTVPNVGENPADNRQSQNLVRQAAGEFSKRFADVVNSPATPFLVEGMVSDRSGNGTLTQGQQVQSYMALTNTSSDGEYSATKVCDMWDSQYLDLARWSVTPPSRWANPDGNPTSATGSAAAKGHFEYLTNYTLSGTDAQRWQTIRTFNCADNAGTWTTQAAALANPNFDLTQVRAVRWIADQPFPAGDTVTMLINLEAKAAIPEGQIVANMAGWQAPELLNGAYRYPNYVPETAKTTGGFTPSAGDRLIAVQAPLALTKTVTAPSTPNPRVVAGGAAQFTITPSFRTVGRPGPFTARDVTVTDRIPAGMSIVLDPGNVDGQAVTPPNHAPTSVTVLPDGTTEVVWTFDEISTGNIPSIVYWVATESTSRGDFVNTAIIRSPDDAQSPAVSDTAPSTTDVHRSSANIGIDGQAGIAVSKTVLNPFISAGDDFAFEITTSNGSQAVTQTGATVIDVFPFVGDGAAGVVSRVPATDNASQFKLKAAPTVPAGATVDYTTDPAATVQASQTIGAGQAPTFGAGVNWQPFAAVQANLEDVTAIRVHLPSMAPQTTQKFRYTLTHMDGVEGGYFANNATFRTTQAALGVVSNTVTTRMLPEQPAIELIKSASTPANGEQFGVGETVNFRFNVTNNGLVPLTGVTVNESNFVNGAGDPLTLTTPIAVIDPVGFNGTLAPGASATFGASYVVTQADIDAGGQITNTATTTGQPPTGGPVTDESDVSVSMGDPEPAISLIKRAESEPANGTGFVVGEKLNYSFTVRNEGNVTLSGVNVAEGDFTNGAGEPLVLDDGPTPPANFSGQLSPGEQVVFTGSYTFTQADIDAGGVITNNATASGTDPFGTGVDDDDTVTTSTGAAPSSITLVKSASAAPNGLSFQPGETVTYTFVATNTGAVTLHDVTLDETSFTNGAGTPLNLVKAPVATDPSNFDGTLGVGKSVTYTASYVVTQADADAGGSIANSARITGTPTTGVPVTDDSDVSVSVDAPAPALSLVKSITNLPASGKFAVGDTVNFAFAVRNTGNVPLNGVAVNEKTFTNAAGDKLSLTSGPTAAPGFSGSLAPGEQTVFTGSYVVTSADLGGSLTNTAAASAETVAGDQVSAESTVAAPIQAVSTPVPGTLPVTGAAIGGLAAIMLVAIAAGGVLLLRRRRSAVSGAGNGVGIDL</sequence>
<evidence type="ECO:0000313" key="5">
    <source>
        <dbReference type="EMBL" id="QIK63490.1"/>
    </source>
</evidence>
<keyword evidence="1" id="KW-0472">Membrane</keyword>
<feature type="transmembrane region" description="Helical" evidence="1">
    <location>
        <begin position="1501"/>
        <end position="1522"/>
    </location>
</feature>
<keyword evidence="6" id="KW-1185">Reference proteome</keyword>
<name>A0A6G7XFV0_9MICO</name>